<evidence type="ECO:0000313" key="4">
    <source>
        <dbReference type="Proteomes" id="UP001056855"/>
    </source>
</evidence>
<evidence type="ECO:0000313" key="3">
    <source>
        <dbReference type="EMBL" id="UTF52229.1"/>
    </source>
</evidence>
<feature type="domain" description="Glycoamylase-like" evidence="1">
    <location>
        <begin position="285"/>
        <end position="453"/>
    </location>
</feature>
<evidence type="ECO:0000259" key="2">
    <source>
        <dbReference type="Pfam" id="PF11329"/>
    </source>
</evidence>
<dbReference type="InterPro" id="IPR019282">
    <property type="entry name" value="Glycoamylase-like_cons_dom"/>
</dbReference>
<dbReference type="InterPro" id="IPR021478">
    <property type="entry name" value="DUF3131"/>
</dbReference>
<reference evidence="3" key="1">
    <citation type="submission" date="2022-06" db="EMBL/GenBank/DDBJ databases">
        <title>Diverse halophilic archaea isolated from saline environments.</title>
        <authorList>
            <person name="Cui H.-L."/>
        </authorList>
    </citation>
    <scope>NUCLEOTIDE SEQUENCE</scope>
    <source>
        <strain evidence="3">WLHS1</strain>
    </source>
</reference>
<gene>
    <name evidence="3" type="ORF">NGM29_10515</name>
</gene>
<dbReference type="EMBL" id="CP100355">
    <property type="protein sequence ID" value="UTF52229.1"/>
    <property type="molecule type" value="Genomic_DNA"/>
</dbReference>
<dbReference type="RefSeq" id="WP_254156068.1">
    <property type="nucleotide sequence ID" value="NZ_CP100355.1"/>
</dbReference>
<organism evidence="3 4">
    <name type="scientific">Natronosalvus rutilus</name>
    <dbReference type="NCBI Taxonomy" id="2953753"/>
    <lineage>
        <taxon>Archaea</taxon>
        <taxon>Methanobacteriati</taxon>
        <taxon>Methanobacteriota</taxon>
        <taxon>Stenosarchaea group</taxon>
        <taxon>Halobacteria</taxon>
        <taxon>Halobacteriales</taxon>
        <taxon>Natrialbaceae</taxon>
        <taxon>Natronosalvus</taxon>
    </lineage>
</organism>
<dbReference type="Pfam" id="PF11329">
    <property type="entry name" value="DUF3131"/>
    <property type="match status" value="1"/>
</dbReference>
<dbReference type="AlphaFoldDB" id="A0A9E7N5R0"/>
<dbReference type="KEGG" id="sawl:NGM29_10515"/>
<feature type="domain" description="DUF3131" evidence="2">
    <location>
        <begin position="52"/>
        <end position="192"/>
    </location>
</feature>
<dbReference type="Gene3D" id="1.50.10.140">
    <property type="match status" value="1"/>
</dbReference>
<keyword evidence="4" id="KW-1185">Reference proteome</keyword>
<dbReference type="Proteomes" id="UP001056855">
    <property type="component" value="Chromosome"/>
</dbReference>
<dbReference type="Pfam" id="PF10091">
    <property type="entry name" value="Glycoamylase"/>
    <property type="match status" value="1"/>
</dbReference>
<proteinExistence type="predicted"/>
<sequence>MAEKSFSSRRTVLGSIGSLGIGLTGFSGSTLASNGEDDESLGDDFETTLHEIAADTWSFFDAFATKETGLVPDRVDAEGEAYEPADHTSPANIGVQLLSTVAASNLDILEASEAHNRIETILDTIEDLETWNGHLYRWYDVHAGSIEDEFGGWWEISTIDNGWYTAGLVTAAGAFPALQSRIDALLSAQNYEILYDSEVYNPFADDFSFGHLLGGYDARNDESLGFHYGTFNSETRISSYVAIGKGDVPGSHWWDPFRTFPPEWGQNKDPEGEFRTYEGERVWEGHYEHDGTKYVPSWGGSMFESLMPSLVLPELEVGGRALGENNARQVQLQIDHAEEQGYDAWGFSPCAVPDSYAEFAVDYAGIYGYNRDDFATPHATFLGLEYADRSAVESSLEAYTDRGLYTKYGFFDSMSVVDDTVTESYLLLDQAISLVAIANYLTDGSVRHDFRRHSIGEEPTDLLAKERFTI</sequence>
<name>A0A9E7N5R0_9EURY</name>
<dbReference type="GeneID" id="73290483"/>
<accession>A0A9E7N5R0</accession>
<protein>
    <submittedName>
        <fullName evidence="3">DUF3131 domain-containing protein</fullName>
    </submittedName>
</protein>
<evidence type="ECO:0000259" key="1">
    <source>
        <dbReference type="Pfam" id="PF10091"/>
    </source>
</evidence>